<feature type="transmembrane region" description="Helical" evidence="7">
    <location>
        <begin position="179"/>
        <end position="197"/>
    </location>
</feature>
<evidence type="ECO:0000256" key="6">
    <source>
        <dbReference type="ARBA" id="ARBA00023136"/>
    </source>
</evidence>
<sequence>MEENMFYLDKQTHKSKWHLVLMTSFGLIASSYCLVLPAQMQTQIGEAFNIDDPKQFLTWLTSLHFLLNSFLPFFSGLIRDFYGDRKSIIFQNGLCTLGQIIVTFGISSGSQFVFIIGRILLGWGIESLLIVLTSFICSYYKYTYLTFVLGMFQFIYTLGFVLCIWFAPQITSVGASNTIAILATALGLLMSIVAIDIDTDAQSSILNKGGKYFKKNHDKQISSTLHQHQQQIEGEEIQLDQQPHQDDQMEIEQIQSEILPQTFIEKYLGFFNKHQYPSIYWYLLWFYSFASTSVLVLVDYAQEFLYDKWLNKIDNGEVLAWKLVTLMWLFSGVITPLLGFVIDKYGQRSSLTIFSGLMAIWAHILVLLQSPFEGLLLLGLSFALSYTTVWSGVLYLTPPNTHGRSLSLFVCLQNFGITITPFICKFFEQLTSSTIVTEIFLLVLAILAMLISLMVYSEDKKFVNLIDRGLEVVSEVFTEPSSKLRSKEQI</sequence>
<dbReference type="EMBL" id="CAJJDN010000027">
    <property type="protein sequence ID" value="CAD8070918.1"/>
    <property type="molecule type" value="Genomic_DNA"/>
</dbReference>
<comment type="caution">
    <text evidence="9">The sequence shown here is derived from an EMBL/GenBank/DDBJ whole genome shotgun (WGS) entry which is preliminary data.</text>
</comment>
<evidence type="ECO:0000259" key="8">
    <source>
        <dbReference type="PROSITE" id="PS50850"/>
    </source>
</evidence>
<feature type="transmembrane region" description="Helical" evidence="7">
    <location>
        <begin position="318"/>
        <end position="342"/>
    </location>
</feature>
<feature type="transmembrane region" description="Helical" evidence="7">
    <location>
        <begin position="20"/>
        <end position="40"/>
    </location>
</feature>
<gene>
    <name evidence="9" type="ORF">PSON_ATCC_30995.1.T0270237</name>
</gene>
<feature type="transmembrane region" description="Helical" evidence="7">
    <location>
        <begin position="349"/>
        <end position="368"/>
    </location>
</feature>
<feature type="transmembrane region" description="Helical" evidence="7">
    <location>
        <begin position="435"/>
        <end position="456"/>
    </location>
</feature>
<keyword evidence="3" id="KW-0813">Transport</keyword>
<keyword evidence="6 7" id="KW-0472">Membrane</keyword>
<evidence type="ECO:0000256" key="4">
    <source>
        <dbReference type="ARBA" id="ARBA00022692"/>
    </source>
</evidence>
<evidence type="ECO:0000313" key="10">
    <source>
        <dbReference type="Proteomes" id="UP000692954"/>
    </source>
</evidence>
<feature type="domain" description="Major facilitator superfamily (MFS) profile" evidence="8">
    <location>
        <begin position="19"/>
        <end position="460"/>
    </location>
</feature>
<dbReference type="Proteomes" id="UP000692954">
    <property type="component" value="Unassembled WGS sequence"/>
</dbReference>
<evidence type="ECO:0000256" key="5">
    <source>
        <dbReference type="ARBA" id="ARBA00022989"/>
    </source>
</evidence>
<organism evidence="9 10">
    <name type="scientific">Paramecium sonneborni</name>
    <dbReference type="NCBI Taxonomy" id="65129"/>
    <lineage>
        <taxon>Eukaryota</taxon>
        <taxon>Sar</taxon>
        <taxon>Alveolata</taxon>
        <taxon>Ciliophora</taxon>
        <taxon>Intramacronucleata</taxon>
        <taxon>Oligohymenophorea</taxon>
        <taxon>Peniculida</taxon>
        <taxon>Parameciidae</taxon>
        <taxon>Paramecium</taxon>
    </lineage>
</organism>
<dbReference type="InterPro" id="IPR011701">
    <property type="entry name" value="MFS"/>
</dbReference>
<accession>A0A8S1LR94</accession>
<dbReference type="Pfam" id="PF07690">
    <property type="entry name" value="MFS_1"/>
    <property type="match status" value="1"/>
</dbReference>
<evidence type="ECO:0000256" key="2">
    <source>
        <dbReference type="ARBA" id="ARBA00008335"/>
    </source>
</evidence>
<evidence type="ECO:0000256" key="7">
    <source>
        <dbReference type="SAM" id="Phobius"/>
    </source>
</evidence>
<keyword evidence="10" id="KW-1185">Reference proteome</keyword>
<feature type="transmembrane region" description="Helical" evidence="7">
    <location>
        <begin position="144"/>
        <end position="167"/>
    </location>
</feature>
<evidence type="ECO:0000256" key="3">
    <source>
        <dbReference type="ARBA" id="ARBA00022448"/>
    </source>
</evidence>
<name>A0A8S1LR94_9CILI</name>
<dbReference type="PROSITE" id="PS50850">
    <property type="entry name" value="MFS"/>
    <property type="match status" value="1"/>
</dbReference>
<feature type="transmembrane region" description="Helical" evidence="7">
    <location>
        <begin position="279"/>
        <end position="298"/>
    </location>
</feature>
<evidence type="ECO:0000313" key="9">
    <source>
        <dbReference type="EMBL" id="CAD8070918.1"/>
    </source>
</evidence>
<comment type="similarity">
    <text evidence="2">Belongs to the major facilitator superfamily.</text>
</comment>
<protein>
    <recommendedName>
        <fullName evidence="8">Major facilitator superfamily (MFS) profile domain-containing protein</fullName>
    </recommendedName>
</protein>
<proteinExistence type="inferred from homology"/>
<reference evidence="9" key="1">
    <citation type="submission" date="2021-01" db="EMBL/GenBank/DDBJ databases">
        <authorList>
            <consortium name="Genoscope - CEA"/>
            <person name="William W."/>
        </authorList>
    </citation>
    <scope>NUCLEOTIDE SEQUENCE</scope>
</reference>
<dbReference type="AlphaFoldDB" id="A0A8S1LR94"/>
<dbReference type="GO" id="GO:0022857">
    <property type="term" value="F:transmembrane transporter activity"/>
    <property type="evidence" value="ECO:0007669"/>
    <property type="project" value="InterPro"/>
</dbReference>
<dbReference type="InterPro" id="IPR052187">
    <property type="entry name" value="MFSD1"/>
</dbReference>
<keyword evidence="5 7" id="KW-1133">Transmembrane helix</keyword>
<dbReference type="PANTHER" id="PTHR23512">
    <property type="entry name" value="MAJOR FACILITATOR SUPERFAMILY DOMAIN-CONTAINING PROTEIN 1"/>
    <property type="match status" value="1"/>
</dbReference>
<keyword evidence="4 7" id="KW-0812">Transmembrane</keyword>
<feature type="transmembrane region" description="Helical" evidence="7">
    <location>
        <begin position="112"/>
        <end position="132"/>
    </location>
</feature>
<comment type="subcellular location">
    <subcellularLocation>
        <location evidence="1">Endomembrane system</location>
        <topology evidence="1">Multi-pass membrane protein</topology>
    </subcellularLocation>
</comment>
<dbReference type="InterPro" id="IPR020846">
    <property type="entry name" value="MFS_dom"/>
</dbReference>
<feature type="transmembrane region" description="Helical" evidence="7">
    <location>
        <begin position="56"/>
        <end position="77"/>
    </location>
</feature>
<dbReference type="OrthoDB" id="424834at2759"/>
<dbReference type="GO" id="GO:0012505">
    <property type="term" value="C:endomembrane system"/>
    <property type="evidence" value="ECO:0007669"/>
    <property type="project" value="UniProtKB-SubCell"/>
</dbReference>
<dbReference type="PANTHER" id="PTHR23512:SF3">
    <property type="entry name" value="MAJOR FACILITATOR SUPERFAMILY DOMAIN-CONTAINING PROTEIN 1"/>
    <property type="match status" value="1"/>
</dbReference>
<evidence type="ECO:0000256" key="1">
    <source>
        <dbReference type="ARBA" id="ARBA00004127"/>
    </source>
</evidence>
<feature type="transmembrane region" description="Helical" evidence="7">
    <location>
        <begin position="374"/>
        <end position="394"/>
    </location>
</feature>